<dbReference type="GO" id="GO:0005737">
    <property type="term" value="C:cytoplasm"/>
    <property type="evidence" value="ECO:0007669"/>
    <property type="project" value="TreeGrafter"/>
</dbReference>
<evidence type="ECO:0000313" key="3">
    <source>
        <dbReference type="EMBL" id="CAL5133085.1"/>
    </source>
</evidence>
<name>A0AAV2T7F2_CALDB</name>
<dbReference type="EMBL" id="CAXLJL010000156">
    <property type="protein sequence ID" value="CAL5133085.1"/>
    <property type="molecule type" value="Genomic_DNA"/>
</dbReference>
<proteinExistence type="predicted"/>
<dbReference type="GO" id="GO:0031267">
    <property type="term" value="F:small GTPase binding"/>
    <property type="evidence" value="ECO:0007669"/>
    <property type="project" value="TreeGrafter"/>
</dbReference>
<dbReference type="GO" id="GO:1990423">
    <property type="term" value="C:RZZ complex"/>
    <property type="evidence" value="ECO:0007669"/>
    <property type="project" value="TreeGrafter"/>
</dbReference>
<dbReference type="GO" id="GO:1903394">
    <property type="term" value="P:protein localization to kinetochore involved in kinetochore assembly"/>
    <property type="evidence" value="ECO:0007669"/>
    <property type="project" value="TreeGrafter"/>
</dbReference>
<feature type="region of interest" description="Disordered" evidence="1">
    <location>
        <begin position="624"/>
        <end position="646"/>
    </location>
</feature>
<dbReference type="GO" id="GO:0007094">
    <property type="term" value="P:mitotic spindle assembly checkpoint signaling"/>
    <property type="evidence" value="ECO:0007669"/>
    <property type="project" value="TreeGrafter"/>
</dbReference>
<dbReference type="Pfam" id="PF24520">
    <property type="entry name" value="ARM_KNTC1_1st"/>
    <property type="match status" value="1"/>
</dbReference>
<sequence length="2431" mass="271789">MVGFTSVRSYFRGEEMERNSAVFNPTAFDDGEPKFRKACWTPGGRYVLCLSELGQLYLFNLISGWCLGVLSTLPTIRDFCIGAAIGEEENPDPPFVGLSPFNLVILRDHNENDAPMAEGGNTLFSIVEIISFPGGKVLYQMRAASSCWLLSGATDGSLVDDPADRSCTHVPFVEVENNLEGTETDLVLKFLNSVDPRQRIERLIAENRFDEANEVAFAFGLRGDIVHSMRAAEMRWLLRTLSEDNLTVDERDVICTKLLRCVDLFEELLLHEDLIRDLLQIVLPSSDKQMKLLLLLKEKLCKETKTNNLVPEVFAQIKRLKLFLLLYGRERFSHRDWVDFREVEIYALFARLLVLDTFIDGTSEEHNPSKAFIVWNSYKTELTELLNWESLKLLCSALSKRCLVYPSQVSEKSDTYKADFIAVETAIHRWLRNELLPATVIVDFLILRVKQLERCSSTQASSPSHCHSNPPVCPFSWPSTALSWTDSFLEAAVSGNAGVETVFKTTGDKVDFYLSGLASSDPDVDPLARLRKLSKQLRTIQLLREKYHCLLSLDCCDGETEMSLAYRILDVAFRMGTHFNGGVDTLTARYLEDRKIDLQTFYQGYALDLVSRIRASIHFSTEYTNSASPDTLGPEDDSPQSAEHKSSLWGRDPELMIQRACLVAGWITVPLCQLKVVTSLAFTVSPPWSAELLDLAGKVLSHAESHGLIARNEAETLRRGRSTLGMSCRLLRLRRLVRIARVHAVLHRFNITDIQLDDMTCEDGLLFAERCVKRILLKLPDPFGPSSASNAETADIKAKVERSIRVIAQELIPSPDWVMWLTCRRLLFILEASTAPRDLTENGDGSVSVTTELEDRVSFFHSQLDLIATEAHQELCVADHGANLSTRQTIVTVKGFLADTALKWIDDVLSQHDYKPPEQVNLLLSIEASLYQIARCGLNNGCQNPETVSVAQFAQQLRGDHALYNDSFLSSTSFRHLVTADLASRSALALNLSLWFLTHKVELHSYTKEVPVRLKLLYSALLPEVPPSARLCLLSWHWGLAFLHRLTDHSSDSGNAGPCTALASLLELSSIVDEIFHSLKEVTLQSSCRQQRKMFRKKNETAKRSSSDSQVSSSLVFACSFCCRLWNSPYGRLGCFLQNWAELISPIIQNVLNMKCPFNTADLHAGLRAVASCLRSFSCLLHWTAEPGASGPLNSPNQAVLSCNCAFQVCGGSYQGLCQIVEAHCKFIMAVADSVSFAATSCASDDPLDTWSFTPMFKEESNSSEDHVSAVTDVRSALSWLSSLFSWILHLKVDQVLGESPENDRMQMFNYLTHGLATNASLWATRYGLCITASIPAYFGFVRLMSCMMKWDSCSYLLKEVDKDESAEEFSGLLTVWQDFLKSSIGYLSSWVTKSLGSVLNPPEGKYLDERMALGLALGSPIEEATSAVRGIVASNRDTPKKMKVVAAVIYVFALVAPERGSIFLQLSLNMAKTWKWRAILKPYGLNFGRALAHSQEKKTFESVLMKLCRIVPALKQPSDQSHIKGILLPSNESASNPFTSSVDGRSDRRVPPLNLIIMFAKDFDLSLRRSLVIHLKALFTPISEAPGLDSLPPSFDMPPVKPSGDHPCTLGYDLTSANDNGMEAYRLYQKIVLSRAHFVLKRLFLLTKPVHEELIQMLRDFYSSCSPYDYERLGFLFAWLHTCSPNAVEAENLSLLALLGSYKRLSPPGEYEREKISARTNDKLLMLSKSESQHPLASVRMPYQLLLSHTPPVNIIASEVTVNTIDFWLRINQLMNWNIADSLRLMAANNLLDQYDRAGILPLICNKRSDQSVVSTAAGWDRAFPCQSVTDPLFSGLRALLQAITAQDKVLTFLAGLVRRTLYGPHRLSVLQIARDLTNTWLVMADEQARLAFAQKHVEESSTESTVACYAEDENDSEDRAQKLIDWTRTAAQRAEASYRLLSMEACLYKNHMADWEEVNQQLQSPADLITTLLRKVTSVLIKTSEASDYSGLPVSELSLRSRLLKVLPKIAQLARIDFLEFGCDLIINQLCLPRHLLRTSNPAQVDANLSNESFLLDTTIKAGGIDAGDITLDTTMAPVFHRDNHNAQSQDRKEATEEDFLIAELLLSDPSIRQELLPNLEAFVFTGDPNAYLFPRWTAAKCILHCQDGMLLRPRLSLDELRGTLLRLAILAGSETPLHQRLLIEASESCASSKGEIYSHLHPPLIEDCVRQLLNSEVNRPSAFQLAGELALDFNILNKEILTKILSFAHSQVSVNSVRYLARLMDHLRSCCSPWQSLRWLGTDLIDSKIPAIHFLPELMQKLFSLVLGTDLDKTTRPGLLTSSVLSCLIGWPFPDENFEQALLSPASLMITPVKKESSMNYSNARIVLLSAFLRLLSATCSNQEVGIILHRFMDMVSNDADRKEQLSLITNAISLSEVCLTAGCFSNV</sequence>
<dbReference type="GO" id="GO:0000070">
    <property type="term" value="P:mitotic sister chromatid segregation"/>
    <property type="evidence" value="ECO:0007669"/>
    <property type="project" value="TreeGrafter"/>
</dbReference>
<evidence type="ECO:0000259" key="2">
    <source>
        <dbReference type="Pfam" id="PF24520"/>
    </source>
</evidence>
<organism evidence="3 4">
    <name type="scientific">Calicophoron daubneyi</name>
    <name type="common">Rumen fluke</name>
    <name type="synonym">Paramphistomum daubneyi</name>
    <dbReference type="NCBI Taxonomy" id="300641"/>
    <lineage>
        <taxon>Eukaryota</taxon>
        <taxon>Metazoa</taxon>
        <taxon>Spiralia</taxon>
        <taxon>Lophotrochozoa</taxon>
        <taxon>Platyhelminthes</taxon>
        <taxon>Trematoda</taxon>
        <taxon>Digenea</taxon>
        <taxon>Plagiorchiida</taxon>
        <taxon>Pronocephalata</taxon>
        <taxon>Paramphistomoidea</taxon>
        <taxon>Paramphistomidae</taxon>
        <taxon>Calicophoron</taxon>
    </lineage>
</organism>
<dbReference type="GO" id="GO:0005828">
    <property type="term" value="C:kinetochore microtubule"/>
    <property type="evidence" value="ECO:0007669"/>
    <property type="project" value="TreeGrafter"/>
</dbReference>
<reference evidence="3" key="1">
    <citation type="submission" date="2024-06" db="EMBL/GenBank/DDBJ databases">
        <authorList>
            <person name="Liu X."/>
            <person name="Lenzi L."/>
            <person name="Haldenby T S."/>
            <person name="Uol C."/>
        </authorList>
    </citation>
    <scope>NUCLEOTIDE SEQUENCE</scope>
</reference>
<protein>
    <recommendedName>
        <fullName evidence="2">KNTC1 first ARM-repeats domain-containing protein</fullName>
    </recommendedName>
</protein>
<gene>
    <name evidence="3" type="ORF">CDAUBV1_LOCUS6370</name>
</gene>
<dbReference type="InterPro" id="IPR052802">
    <property type="entry name" value="KNTC1"/>
</dbReference>
<feature type="domain" description="KNTC1 first ARM-repeats" evidence="2">
    <location>
        <begin position="202"/>
        <end position="455"/>
    </location>
</feature>
<dbReference type="InterPro" id="IPR055403">
    <property type="entry name" value="ARM_KNTC1_1st"/>
</dbReference>
<dbReference type="PANTHER" id="PTHR15688">
    <property type="entry name" value="KINETOCHORE-ASSOCIATED PROTEIN 1"/>
    <property type="match status" value="1"/>
</dbReference>
<dbReference type="Proteomes" id="UP001497525">
    <property type="component" value="Unassembled WGS sequence"/>
</dbReference>
<evidence type="ECO:0000256" key="1">
    <source>
        <dbReference type="SAM" id="MobiDB-lite"/>
    </source>
</evidence>
<accession>A0AAV2T7F2</accession>
<evidence type="ECO:0000313" key="4">
    <source>
        <dbReference type="Proteomes" id="UP001497525"/>
    </source>
</evidence>
<comment type="caution">
    <text evidence="3">The sequence shown here is derived from an EMBL/GenBank/DDBJ whole genome shotgun (WGS) entry which is preliminary data.</text>
</comment>
<dbReference type="PANTHER" id="PTHR15688:SF1">
    <property type="entry name" value="KINETOCHORE-ASSOCIATED PROTEIN 1"/>
    <property type="match status" value="1"/>
</dbReference>